<evidence type="ECO:0000256" key="1">
    <source>
        <dbReference type="ARBA" id="ARBA00000443"/>
    </source>
</evidence>
<feature type="domain" description="Alpha-D-phosphohexomutase alpha/beta/alpha" evidence="17">
    <location>
        <begin position="45"/>
        <end position="184"/>
    </location>
</feature>
<dbReference type="InterPro" id="IPR005841">
    <property type="entry name" value="Alpha-D-phosphohexomutase_SF"/>
</dbReference>
<dbReference type="PANTHER" id="PTHR45745">
    <property type="entry name" value="PHOSPHOMANNOMUTASE 45A"/>
    <property type="match status" value="1"/>
</dbReference>
<evidence type="ECO:0000259" key="18">
    <source>
        <dbReference type="Pfam" id="PF02879"/>
    </source>
</evidence>
<evidence type="ECO:0000256" key="3">
    <source>
        <dbReference type="ARBA" id="ARBA00005164"/>
    </source>
</evidence>
<keyword evidence="8" id="KW-0597">Phosphoprotein</keyword>
<keyword evidence="10 15" id="KW-0460">Magnesium</keyword>
<sequence>MEKETLYRYKYWKKCLKDINYDDYLKLCSINNENIINDLFYQDLTFGTGGLRGVMELGSSKLNIYNIYKATQGLSLYLLYKYKDNINNISVVVGYDTRNNSIEFAKISAIVLASNNIKVHLFKDYSPTPLVSFTIRKLKAQAGIMITASHNPKEYNGYKVYNENAYQITINEANKIINEINKVDTFLDFKKHTDINNINLSLIDYVDEKISEQFIESNLNCSILKDKKDKNDLKIIYTPLNGTGKNYVIKALNKDGFNNLLTVKEQLDPDPNFTTCPKPNPELEEALSLGINYLKEYDGDLLIATDPDADRSGVVIKKKNKDIYLLTGNEVGLLLLNFIIEYNLNVLRKDKSYFKNKEVVRSIVSTSLIDKICEKYQIKLKTVLTGFKFIGEELFNLEKNNKLSSFLLGFEESYGYLTNTEVRDKDSINASILISEMTYFYKKQGIDLSQKLNSIYDEYGFYKNILLTHNFLGEDGMLKMKEIMFNLRNRSLKELNNLLKEEVILKEDYLLSKAINNKNNTFNISLPKSDVLIIKFKNNSRLMIRPSGTEPKLKCYIEAVSNSLNETNNLISKYKDLFSLIIKG</sequence>
<evidence type="ECO:0000256" key="14">
    <source>
        <dbReference type="ARBA" id="ARBA00041467"/>
    </source>
</evidence>
<evidence type="ECO:0000256" key="4">
    <source>
        <dbReference type="ARBA" id="ARBA00005189"/>
    </source>
</evidence>
<dbReference type="GO" id="GO:0006006">
    <property type="term" value="P:glucose metabolic process"/>
    <property type="evidence" value="ECO:0007669"/>
    <property type="project" value="UniProtKB-KW"/>
</dbReference>
<comment type="similarity">
    <text evidence="5 15">Belongs to the phosphohexose mutase family.</text>
</comment>
<comment type="pathway">
    <text evidence="3">Glycolipid metabolism; diglucosyl-diacylglycerol biosynthesis.</text>
</comment>
<dbReference type="EC" id="5.4.2.2" evidence="6"/>
<reference evidence="20" key="1">
    <citation type="submission" date="2020-10" db="EMBL/GenBank/DDBJ databases">
        <authorList>
            <person name="Gilroy R."/>
        </authorList>
    </citation>
    <scope>NUCLEOTIDE SEQUENCE</scope>
    <source>
        <strain evidence="20">11159</strain>
    </source>
</reference>
<reference evidence="20" key="2">
    <citation type="journal article" date="2021" name="PeerJ">
        <title>Extensive microbial diversity within the chicken gut microbiome revealed by metagenomics and culture.</title>
        <authorList>
            <person name="Gilroy R."/>
            <person name="Ravi A."/>
            <person name="Getino M."/>
            <person name="Pursley I."/>
            <person name="Horton D.L."/>
            <person name="Alikhan N.F."/>
            <person name="Baker D."/>
            <person name="Gharbi K."/>
            <person name="Hall N."/>
            <person name="Watson M."/>
            <person name="Adriaenssens E.M."/>
            <person name="Foster-Nyarko E."/>
            <person name="Jarju S."/>
            <person name="Secka A."/>
            <person name="Antonio M."/>
            <person name="Oren A."/>
            <person name="Chaudhuri R.R."/>
            <person name="La Ragione R."/>
            <person name="Hildebrand F."/>
            <person name="Pallen M.J."/>
        </authorList>
    </citation>
    <scope>NUCLEOTIDE SEQUENCE</scope>
    <source>
        <strain evidence="20">11159</strain>
    </source>
</reference>
<dbReference type="PRINTS" id="PR00509">
    <property type="entry name" value="PGMPMM"/>
</dbReference>
<gene>
    <name evidence="20" type="ORF">IAC58_03395</name>
</gene>
<keyword evidence="7" id="KW-0313">Glucose metabolism</keyword>
<comment type="catalytic activity">
    <reaction evidence="1">
        <text>alpha-D-glucose 1-phosphate = alpha-D-glucose 6-phosphate</text>
        <dbReference type="Rhea" id="RHEA:23536"/>
        <dbReference type="ChEBI" id="CHEBI:58225"/>
        <dbReference type="ChEBI" id="CHEBI:58601"/>
        <dbReference type="EC" id="5.4.2.2"/>
    </reaction>
</comment>
<dbReference type="GO" id="GO:0000287">
    <property type="term" value="F:magnesium ion binding"/>
    <property type="evidence" value="ECO:0007669"/>
    <property type="project" value="InterPro"/>
</dbReference>
<evidence type="ECO:0000259" key="17">
    <source>
        <dbReference type="Pfam" id="PF02878"/>
    </source>
</evidence>
<feature type="domain" description="Alpha-D-phosphohexomutase alpha/beta/alpha" evidence="18">
    <location>
        <begin position="221"/>
        <end position="317"/>
    </location>
</feature>
<dbReference type="GO" id="GO:0004614">
    <property type="term" value="F:phosphoglucomutase activity"/>
    <property type="evidence" value="ECO:0007669"/>
    <property type="project" value="UniProtKB-EC"/>
</dbReference>
<name>A0A9D9GWQ2_9BACL</name>
<dbReference type="Proteomes" id="UP000823613">
    <property type="component" value="Unassembled WGS sequence"/>
</dbReference>
<evidence type="ECO:0000256" key="8">
    <source>
        <dbReference type="ARBA" id="ARBA00022553"/>
    </source>
</evidence>
<dbReference type="InterPro" id="IPR005843">
    <property type="entry name" value="A-D-PHexomutase_C"/>
</dbReference>
<dbReference type="PROSITE" id="PS00710">
    <property type="entry name" value="PGM_PMM"/>
    <property type="match status" value="1"/>
</dbReference>
<evidence type="ECO:0000313" key="20">
    <source>
        <dbReference type="EMBL" id="MBO8427579.1"/>
    </source>
</evidence>
<dbReference type="Pfam" id="PF00408">
    <property type="entry name" value="PGM_PMM_IV"/>
    <property type="match status" value="1"/>
</dbReference>
<accession>A0A9D9GWQ2</accession>
<evidence type="ECO:0000256" key="2">
    <source>
        <dbReference type="ARBA" id="ARBA00001946"/>
    </source>
</evidence>
<evidence type="ECO:0000256" key="15">
    <source>
        <dbReference type="RuleBase" id="RU004326"/>
    </source>
</evidence>
<evidence type="ECO:0000256" key="7">
    <source>
        <dbReference type="ARBA" id="ARBA00022526"/>
    </source>
</evidence>
<dbReference type="InterPro" id="IPR016055">
    <property type="entry name" value="A-D-PHexomutase_a/b/a-I/II/III"/>
</dbReference>
<dbReference type="Gene3D" id="3.30.310.50">
    <property type="entry name" value="Alpha-D-phosphohexomutase, C-terminal domain"/>
    <property type="match status" value="1"/>
</dbReference>
<feature type="domain" description="Alpha-D-phosphohexomutase C-terminal" evidence="16">
    <location>
        <begin position="518"/>
        <end position="563"/>
    </location>
</feature>
<evidence type="ECO:0000256" key="9">
    <source>
        <dbReference type="ARBA" id="ARBA00022723"/>
    </source>
</evidence>
<dbReference type="Gene3D" id="3.40.120.10">
    <property type="entry name" value="Alpha-D-Glucose-1,6-Bisphosphate, subunit A, domain 3"/>
    <property type="match status" value="3"/>
</dbReference>
<comment type="pathway">
    <text evidence="4">Lipid metabolism.</text>
</comment>
<dbReference type="Pfam" id="PF02880">
    <property type="entry name" value="PGM_PMM_III"/>
    <property type="match status" value="1"/>
</dbReference>
<feature type="domain" description="Alpha-D-phosphohexomutase alpha/beta/alpha" evidence="19">
    <location>
        <begin position="351"/>
        <end position="459"/>
    </location>
</feature>
<dbReference type="PANTHER" id="PTHR45745:SF1">
    <property type="entry name" value="PHOSPHOGLUCOMUTASE 2B-RELATED"/>
    <property type="match status" value="1"/>
</dbReference>
<dbReference type="EMBL" id="JADIMY010000072">
    <property type="protein sequence ID" value="MBO8427579.1"/>
    <property type="molecule type" value="Genomic_DNA"/>
</dbReference>
<dbReference type="Pfam" id="PF02878">
    <property type="entry name" value="PGM_PMM_I"/>
    <property type="match status" value="1"/>
</dbReference>
<evidence type="ECO:0000256" key="13">
    <source>
        <dbReference type="ARBA" id="ARBA00041398"/>
    </source>
</evidence>
<comment type="caution">
    <text evidence="20">The sequence shown here is derived from an EMBL/GenBank/DDBJ whole genome shotgun (WGS) entry which is preliminary data.</text>
</comment>
<evidence type="ECO:0000313" key="21">
    <source>
        <dbReference type="Proteomes" id="UP000823613"/>
    </source>
</evidence>
<evidence type="ECO:0000256" key="6">
    <source>
        <dbReference type="ARBA" id="ARBA00012728"/>
    </source>
</evidence>
<evidence type="ECO:0000256" key="5">
    <source>
        <dbReference type="ARBA" id="ARBA00010231"/>
    </source>
</evidence>
<dbReference type="InterPro" id="IPR005846">
    <property type="entry name" value="A-D-PHexomutase_a/b/a-III"/>
</dbReference>
<proteinExistence type="inferred from homology"/>
<comment type="cofactor">
    <cofactor evidence="2">
        <name>Mg(2+)</name>
        <dbReference type="ChEBI" id="CHEBI:18420"/>
    </cofactor>
</comment>
<evidence type="ECO:0000259" key="19">
    <source>
        <dbReference type="Pfam" id="PF02880"/>
    </source>
</evidence>
<dbReference type="InterPro" id="IPR005844">
    <property type="entry name" value="A-D-PHexomutase_a/b/a-I"/>
</dbReference>
<dbReference type="GO" id="GO:0006166">
    <property type="term" value="P:purine ribonucleoside salvage"/>
    <property type="evidence" value="ECO:0007669"/>
    <property type="project" value="TreeGrafter"/>
</dbReference>
<dbReference type="SUPFAM" id="SSF53738">
    <property type="entry name" value="Phosphoglucomutase, first 3 domains"/>
    <property type="match status" value="3"/>
</dbReference>
<evidence type="ECO:0000256" key="12">
    <source>
        <dbReference type="ARBA" id="ARBA00039995"/>
    </source>
</evidence>
<protein>
    <recommendedName>
        <fullName evidence="12">Phosphoglucomutase</fullName>
        <ecNumber evidence="6">5.4.2.2</ecNumber>
    </recommendedName>
    <alternativeName>
        <fullName evidence="14">Alpha-phosphoglucomutase</fullName>
    </alternativeName>
    <alternativeName>
        <fullName evidence="13">Glucose phosphomutase</fullName>
    </alternativeName>
</protein>
<keyword evidence="7" id="KW-0119">Carbohydrate metabolism</keyword>
<dbReference type="GO" id="GO:0008973">
    <property type="term" value="F:phosphopentomutase activity"/>
    <property type="evidence" value="ECO:0007669"/>
    <property type="project" value="TreeGrafter"/>
</dbReference>
<evidence type="ECO:0000256" key="11">
    <source>
        <dbReference type="ARBA" id="ARBA00023235"/>
    </source>
</evidence>
<keyword evidence="11" id="KW-0413">Isomerase</keyword>
<dbReference type="InterPro" id="IPR036900">
    <property type="entry name" value="A-D-PHexomutase_C_sf"/>
</dbReference>
<keyword evidence="9 15" id="KW-0479">Metal-binding</keyword>
<dbReference type="CDD" id="cd05799">
    <property type="entry name" value="PGM2"/>
    <property type="match status" value="1"/>
</dbReference>
<dbReference type="AlphaFoldDB" id="A0A9D9GWQ2"/>
<evidence type="ECO:0000259" key="16">
    <source>
        <dbReference type="Pfam" id="PF00408"/>
    </source>
</evidence>
<dbReference type="InterPro" id="IPR005845">
    <property type="entry name" value="A-D-PHexomutase_a/b/a-II"/>
</dbReference>
<dbReference type="SUPFAM" id="SSF55957">
    <property type="entry name" value="Phosphoglucomutase, C-terminal domain"/>
    <property type="match status" value="1"/>
</dbReference>
<evidence type="ECO:0000256" key="10">
    <source>
        <dbReference type="ARBA" id="ARBA00022842"/>
    </source>
</evidence>
<dbReference type="Pfam" id="PF02879">
    <property type="entry name" value="PGM_PMM_II"/>
    <property type="match status" value="1"/>
</dbReference>
<organism evidence="20 21">
    <name type="scientific">Candidatus Onthovivens merdipullorum</name>
    <dbReference type="NCBI Taxonomy" id="2840889"/>
    <lineage>
        <taxon>Bacteria</taxon>
        <taxon>Bacillati</taxon>
        <taxon>Bacillota</taxon>
        <taxon>Bacilli</taxon>
        <taxon>Bacillales</taxon>
        <taxon>Candidatus Onthovivens</taxon>
    </lineage>
</organism>
<dbReference type="InterPro" id="IPR016066">
    <property type="entry name" value="A-D-PHexomutase_CS"/>
</dbReference>